<evidence type="ECO:0000256" key="1">
    <source>
        <dbReference type="SAM" id="Phobius"/>
    </source>
</evidence>
<organism evidence="2 3">
    <name type="scientific">Candidatus Neomicrothrix subdominans</name>
    <dbReference type="NCBI Taxonomy" id="2954438"/>
    <lineage>
        <taxon>Bacteria</taxon>
        <taxon>Bacillati</taxon>
        <taxon>Actinomycetota</taxon>
        <taxon>Acidimicrobiia</taxon>
        <taxon>Acidimicrobiales</taxon>
        <taxon>Microthrixaceae</taxon>
        <taxon>Candidatus Neomicrothrix</taxon>
    </lineage>
</organism>
<keyword evidence="1" id="KW-0472">Membrane</keyword>
<sequence length="101" mass="10462">MILLVIVLAGIGSYLFRSVFILALADRTPPPVVSKALRNVGPAVLSALVVTDLWGPSAPPVGTPELLGVLAAGLAAWRTRNLIVAVVVGMVVRWVLLAAGL</sequence>
<evidence type="ECO:0000313" key="3">
    <source>
        <dbReference type="Proteomes" id="UP000727993"/>
    </source>
</evidence>
<keyword evidence="1" id="KW-1133">Transmembrane helix</keyword>
<accession>A0A936TFK1</accession>
<dbReference type="AlphaFoldDB" id="A0A936TFK1"/>
<reference evidence="2 3" key="1">
    <citation type="submission" date="2020-10" db="EMBL/GenBank/DDBJ databases">
        <title>Connecting structure to function with the recovery of over 1000 high-quality activated sludge metagenome-assembled genomes encoding full-length rRNA genes using long-read sequencing.</title>
        <authorList>
            <person name="Singleton C.M."/>
            <person name="Petriglieri F."/>
            <person name="Kristensen J.M."/>
            <person name="Kirkegaard R.H."/>
            <person name="Michaelsen T.Y."/>
            <person name="Andersen M.H."/>
            <person name="Karst S.M."/>
            <person name="Dueholm M.S."/>
            <person name="Nielsen P.H."/>
            <person name="Albertsen M."/>
        </authorList>
    </citation>
    <scope>NUCLEOTIDE SEQUENCE [LARGE SCALE GENOMIC DNA]</scope>
    <source>
        <strain evidence="2">Lyne_18-Q3-R50-59_MAXAC.006</strain>
    </source>
</reference>
<feature type="transmembrane region" description="Helical" evidence="1">
    <location>
        <begin position="82"/>
        <end position="100"/>
    </location>
</feature>
<dbReference type="Pfam" id="PF05437">
    <property type="entry name" value="AzlD"/>
    <property type="match status" value="1"/>
</dbReference>
<dbReference type="EMBL" id="JADJZA010000007">
    <property type="protein sequence ID" value="MBK9297854.1"/>
    <property type="molecule type" value="Genomic_DNA"/>
</dbReference>
<keyword evidence="1" id="KW-0812">Transmembrane</keyword>
<gene>
    <name evidence="2" type="ORF">IPN02_13690</name>
</gene>
<dbReference type="Proteomes" id="UP000727993">
    <property type="component" value="Unassembled WGS sequence"/>
</dbReference>
<proteinExistence type="predicted"/>
<name>A0A936TFK1_9ACTN</name>
<dbReference type="InterPro" id="IPR008407">
    <property type="entry name" value="Brnchd-chn_aa_trnsp_AzlD"/>
</dbReference>
<protein>
    <submittedName>
        <fullName evidence="2">AzlD domain-containing protein</fullName>
    </submittedName>
</protein>
<evidence type="ECO:0000313" key="2">
    <source>
        <dbReference type="EMBL" id="MBK9297854.1"/>
    </source>
</evidence>
<comment type="caution">
    <text evidence="2">The sequence shown here is derived from an EMBL/GenBank/DDBJ whole genome shotgun (WGS) entry which is preliminary data.</text>
</comment>